<dbReference type="EMBL" id="JAXQNO010000015">
    <property type="protein sequence ID" value="KAK4782731.1"/>
    <property type="molecule type" value="Genomic_DNA"/>
</dbReference>
<dbReference type="Proteomes" id="UP001346149">
    <property type="component" value="Unassembled WGS sequence"/>
</dbReference>
<comment type="caution">
    <text evidence="1">The sequence shown here is derived from an EMBL/GenBank/DDBJ whole genome shotgun (WGS) entry which is preliminary data.</text>
</comment>
<dbReference type="PANTHER" id="PTHR37248:SF1">
    <property type="entry name" value="TRANSLATION INITIATION FACTOR"/>
    <property type="match status" value="1"/>
</dbReference>
<accession>A0AAN7QZV0</accession>
<dbReference type="AlphaFoldDB" id="A0AAN7QZV0"/>
<proteinExistence type="predicted"/>
<gene>
    <name evidence="1" type="ORF">SAY86_007105</name>
</gene>
<organism evidence="1 2">
    <name type="scientific">Trapa natans</name>
    <name type="common">Water chestnut</name>
    <dbReference type="NCBI Taxonomy" id="22666"/>
    <lineage>
        <taxon>Eukaryota</taxon>
        <taxon>Viridiplantae</taxon>
        <taxon>Streptophyta</taxon>
        <taxon>Embryophyta</taxon>
        <taxon>Tracheophyta</taxon>
        <taxon>Spermatophyta</taxon>
        <taxon>Magnoliopsida</taxon>
        <taxon>eudicotyledons</taxon>
        <taxon>Gunneridae</taxon>
        <taxon>Pentapetalae</taxon>
        <taxon>rosids</taxon>
        <taxon>malvids</taxon>
        <taxon>Myrtales</taxon>
        <taxon>Lythraceae</taxon>
        <taxon>Trapa</taxon>
    </lineage>
</organism>
<evidence type="ECO:0000313" key="1">
    <source>
        <dbReference type="EMBL" id="KAK4782731.1"/>
    </source>
</evidence>
<evidence type="ECO:0000313" key="2">
    <source>
        <dbReference type="Proteomes" id="UP001346149"/>
    </source>
</evidence>
<dbReference type="PANTHER" id="PTHR37248">
    <property type="entry name" value="TRANSLATION INITIATION FACTOR"/>
    <property type="match status" value="1"/>
</dbReference>
<name>A0AAN7QZV0_TRANT</name>
<keyword evidence="2" id="KW-1185">Reference proteome</keyword>
<reference evidence="1 2" key="1">
    <citation type="journal article" date="2023" name="Hortic Res">
        <title>Pangenome of water caltrop reveals structural variations and asymmetric subgenome divergence after allopolyploidization.</title>
        <authorList>
            <person name="Zhang X."/>
            <person name="Chen Y."/>
            <person name="Wang L."/>
            <person name="Yuan Y."/>
            <person name="Fang M."/>
            <person name="Shi L."/>
            <person name="Lu R."/>
            <person name="Comes H.P."/>
            <person name="Ma Y."/>
            <person name="Chen Y."/>
            <person name="Huang G."/>
            <person name="Zhou Y."/>
            <person name="Zheng Z."/>
            <person name="Qiu Y."/>
        </authorList>
    </citation>
    <scope>NUCLEOTIDE SEQUENCE [LARGE SCALE GENOMIC DNA]</scope>
    <source>
        <strain evidence="1">F231</strain>
    </source>
</reference>
<sequence>MDSLAAQLFDENLLNVSVIREDQGQLEMQWKENDDRLSLGHAGLNDLVKTNFLNSKNLKIRDFVLEEPFDSQMIDLHDTLKTPGVCSSIMRIIYMHGCLV</sequence>
<protein>
    <submittedName>
        <fullName evidence="1">Uncharacterized protein</fullName>
    </submittedName>
</protein>